<dbReference type="Gene3D" id="1.10.40.60">
    <property type="entry name" value="EpsJ-like"/>
    <property type="match status" value="2"/>
</dbReference>
<evidence type="ECO:0000256" key="9">
    <source>
        <dbReference type="ARBA" id="ARBA00023136"/>
    </source>
</evidence>
<evidence type="ECO:0000259" key="11">
    <source>
        <dbReference type="Pfam" id="PF03934"/>
    </source>
</evidence>
<gene>
    <name evidence="15" type="ORF">C9927_01720</name>
    <name evidence="14" type="ORF">C9928_04170</name>
    <name evidence="13" type="ORF">C9986_00445</name>
</gene>
<keyword evidence="4 10" id="KW-1003">Cell membrane</keyword>
<dbReference type="NCBIfam" id="NF037980">
    <property type="entry name" value="T2SS_GspK"/>
    <property type="match status" value="1"/>
</dbReference>
<evidence type="ECO:0000256" key="6">
    <source>
        <dbReference type="ARBA" id="ARBA00022692"/>
    </source>
</evidence>
<dbReference type="Proteomes" id="UP000243022">
    <property type="component" value="Unassembled WGS sequence"/>
</dbReference>
<evidence type="ECO:0000256" key="8">
    <source>
        <dbReference type="ARBA" id="ARBA00022989"/>
    </source>
</evidence>
<sequence>MHKHMSSSKPQQQGVALIIVLLVVAIVAVVAMSLSERLQTSVLRTANLQQAEQGHWYWVSAETIVRDLLQTELVEDDFTAHLQQEWALQSSSGQRYPVEGGDIQGVIKDQHSCFNVNSMRLPEDQQGLLERRKTQFRMLLMAVLEDGDQYTIDTIVDSTVDWLDEDQNLVSSYGAEDADYESREFPYRTGNTYLAEYSELRLIRGVTPQIYQVMKPYLCMWPNNAKWTLNPNTVPENRPELLYAATLGAMTVDDAQSFLNSRPEEGYESTENLRNDSAMSRAESNQIRPEFGGNVRPDATVVSQLGGALDDLSVKSQYFEVTAQINFGDLTLRGRSFLLIGEEQTRVLYRSIGD</sequence>
<dbReference type="InterPro" id="IPR038072">
    <property type="entry name" value="GspK_central_sf"/>
</dbReference>
<evidence type="ECO:0000313" key="16">
    <source>
        <dbReference type="Proteomes" id="UP000241514"/>
    </source>
</evidence>
<dbReference type="Pfam" id="PF21687">
    <property type="entry name" value="T2SSK_1st"/>
    <property type="match status" value="1"/>
</dbReference>
<dbReference type="PIRSF" id="PIRSF002786">
    <property type="entry name" value="XcpX"/>
    <property type="match status" value="1"/>
</dbReference>
<comment type="similarity">
    <text evidence="2 10">Belongs to the GSP K family.</text>
</comment>
<evidence type="ECO:0000256" key="4">
    <source>
        <dbReference type="ARBA" id="ARBA00022475"/>
    </source>
</evidence>
<dbReference type="GO" id="GO:0009306">
    <property type="term" value="P:protein secretion"/>
    <property type="evidence" value="ECO:0007669"/>
    <property type="project" value="InterPro"/>
</dbReference>
<evidence type="ECO:0000313" key="17">
    <source>
        <dbReference type="Proteomes" id="UP000242087"/>
    </source>
</evidence>
<evidence type="ECO:0000256" key="2">
    <source>
        <dbReference type="ARBA" id="ARBA00007246"/>
    </source>
</evidence>
<organism evidence="15 17">
    <name type="scientific">Pseudidiomarina aestuarii</name>
    <dbReference type="NCBI Taxonomy" id="624146"/>
    <lineage>
        <taxon>Bacteria</taxon>
        <taxon>Pseudomonadati</taxon>
        <taxon>Pseudomonadota</taxon>
        <taxon>Gammaproteobacteria</taxon>
        <taxon>Alteromonadales</taxon>
        <taxon>Idiomarinaceae</taxon>
        <taxon>Pseudidiomarina</taxon>
    </lineage>
</organism>
<keyword evidence="9 10" id="KW-0472">Membrane</keyword>
<feature type="domain" description="T2SS protein K first SAM-like" evidence="12">
    <location>
        <begin position="112"/>
        <end position="223"/>
    </location>
</feature>
<keyword evidence="7" id="KW-0653">Protein transport</keyword>
<evidence type="ECO:0000313" key="15">
    <source>
        <dbReference type="EMBL" id="PTB89534.1"/>
    </source>
</evidence>
<evidence type="ECO:0000256" key="5">
    <source>
        <dbReference type="ARBA" id="ARBA00022519"/>
    </source>
</evidence>
<dbReference type="InterPro" id="IPR049179">
    <property type="entry name" value="T2SSK_SAM-like_2nd"/>
</dbReference>
<dbReference type="EMBL" id="PYVF01000014">
    <property type="protein sequence ID" value="PTB89534.1"/>
    <property type="molecule type" value="Genomic_DNA"/>
</dbReference>
<dbReference type="EMBL" id="PYVG01000017">
    <property type="protein sequence ID" value="PTB89277.1"/>
    <property type="molecule type" value="Genomic_DNA"/>
</dbReference>
<evidence type="ECO:0000256" key="10">
    <source>
        <dbReference type="PIRNR" id="PIRNR002786"/>
    </source>
</evidence>
<protein>
    <recommendedName>
        <fullName evidence="10">Type II secretion system protein K</fullName>
    </recommendedName>
</protein>
<accession>A0A2T4D636</accession>
<comment type="subcellular location">
    <subcellularLocation>
        <location evidence="1 10">Cell inner membrane</location>
    </subcellularLocation>
</comment>
<evidence type="ECO:0000259" key="12">
    <source>
        <dbReference type="Pfam" id="PF21687"/>
    </source>
</evidence>
<reference evidence="16 17" key="1">
    <citation type="submission" date="2018-03" db="EMBL/GenBank/DDBJ databases">
        <title>Cross-interface Injection: A General Nanoliter Liquid Handling Method Applied to Single Cells Genome Amplification Automated Nanoliter Liquid Handling Applied to Single Cell Multiple Displacement Amplification.</title>
        <authorList>
            <person name="Yun J."/>
            <person name="Xu P."/>
            <person name="Xu J."/>
            <person name="Dai X."/>
            <person name="Wang Y."/>
            <person name="Zheng X."/>
            <person name="Cao C."/>
            <person name="Yi Q."/>
            <person name="Zhu Y."/>
            <person name="Wang L."/>
            <person name="Dong Z."/>
            <person name="Huang Y."/>
            <person name="Huang L."/>
            <person name="Du W."/>
        </authorList>
    </citation>
    <scope>NUCLEOTIDE SEQUENCE [LARGE SCALE GENOMIC DNA]</scope>
    <source>
        <strain evidence="15 17">A12-4</strain>
        <strain evidence="14 16">A9-4</strain>
        <strain evidence="13 18">Z-E1-2</strain>
    </source>
</reference>
<evidence type="ECO:0000256" key="7">
    <source>
        <dbReference type="ARBA" id="ARBA00022927"/>
    </source>
</evidence>
<dbReference type="SUPFAM" id="SSF54523">
    <property type="entry name" value="Pili subunits"/>
    <property type="match status" value="1"/>
</dbReference>
<dbReference type="Gene3D" id="3.30.1300.30">
    <property type="entry name" value="GSPII I/J protein-like"/>
    <property type="match status" value="1"/>
</dbReference>
<name>A0A2T4D636_9GAMM</name>
<dbReference type="Proteomes" id="UP000241514">
    <property type="component" value="Unassembled WGS sequence"/>
</dbReference>
<keyword evidence="8" id="KW-1133">Transmembrane helix</keyword>
<dbReference type="Pfam" id="PF03934">
    <property type="entry name" value="T2SSK"/>
    <property type="match status" value="1"/>
</dbReference>
<evidence type="ECO:0000313" key="13">
    <source>
        <dbReference type="EMBL" id="PTB83268.1"/>
    </source>
</evidence>
<evidence type="ECO:0000256" key="1">
    <source>
        <dbReference type="ARBA" id="ARBA00004533"/>
    </source>
</evidence>
<evidence type="ECO:0000256" key="3">
    <source>
        <dbReference type="ARBA" id="ARBA00022448"/>
    </source>
</evidence>
<dbReference type="AlphaFoldDB" id="A0A2T4D636"/>
<dbReference type="GO" id="GO:0005886">
    <property type="term" value="C:plasma membrane"/>
    <property type="evidence" value="ECO:0007669"/>
    <property type="project" value="UniProtKB-SubCell"/>
</dbReference>
<keyword evidence="3 10" id="KW-0813">Transport</keyword>
<comment type="caution">
    <text evidence="15">The sequence shown here is derived from an EMBL/GenBank/DDBJ whole genome shotgun (WGS) entry which is preliminary data.</text>
</comment>
<dbReference type="InterPro" id="IPR045584">
    <property type="entry name" value="Pilin-like"/>
</dbReference>
<proteinExistence type="inferred from homology"/>
<keyword evidence="5 10" id="KW-0997">Cell inner membrane</keyword>
<evidence type="ECO:0000313" key="18">
    <source>
        <dbReference type="Proteomes" id="UP000243022"/>
    </source>
</evidence>
<dbReference type="InterPro" id="IPR005628">
    <property type="entry name" value="GspK"/>
</dbReference>
<evidence type="ECO:0000313" key="14">
    <source>
        <dbReference type="EMBL" id="PTB89277.1"/>
    </source>
</evidence>
<dbReference type="Proteomes" id="UP000242087">
    <property type="component" value="Unassembled WGS sequence"/>
</dbReference>
<dbReference type="InterPro" id="IPR049031">
    <property type="entry name" value="T2SSK_SAM-like_1st"/>
</dbReference>
<feature type="domain" description="T2SS protein K second SAM-like" evidence="11">
    <location>
        <begin position="229"/>
        <end position="285"/>
    </location>
</feature>
<keyword evidence="6" id="KW-0812">Transmembrane</keyword>
<dbReference type="PANTHER" id="PTHR38831">
    <property type="entry name" value="TYPE II SECRETION SYSTEM PROTEIN K"/>
    <property type="match status" value="1"/>
</dbReference>
<dbReference type="SUPFAM" id="SSF158544">
    <property type="entry name" value="GspK insert domain-like"/>
    <property type="match status" value="2"/>
</dbReference>
<dbReference type="EMBL" id="PYVS01000003">
    <property type="protein sequence ID" value="PTB83268.1"/>
    <property type="molecule type" value="Genomic_DNA"/>
</dbReference>
<dbReference type="PANTHER" id="PTHR38831:SF1">
    <property type="entry name" value="TYPE II SECRETION SYSTEM PROTEIN K-RELATED"/>
    <property type="match status" value="1"/>
</dbReference>